<gene>
    <name evidence="6" type="ORF">SAMN04488051_1127</name>
</gene>
<dbReference type="SUPFAM" id="SSF56112">
    <property type="entry name" value="Protein kinase-like (PK-like)"/>
    <property type="match status" value="1"/>
</dbReference>
<organism evidence="6 7">
    <name type="scientific">Alkalimonas amylolytica</name>
    <dbReference type="NCBI Taxonomy" id="152573"/>
    <lineage>
        <taxon>Bacteria</taxon>
        <taxon>Pseudomonadati</taxon>
        <taxon>Pseudomonadota</taxon>
        <taxon>Gammaproteobacteria</taxon>
        <taxon>Alkalimonas</taxon>
    </lineage>
</organism>
<dbReference type="PANTHER" id="PTHR43851:SF3">
    <property type="entry name" value="COENZYME Q8"/>
    <property type="match status" value="1"/>
</dbReference>
<keyword evidence="7" id="KW-1185">Reference proteome</keyword>
<keyword evidence="3" id="KW-0547">Nucleotide-binding</keyword>
<proteinExistence type="inferred from homology"/>
<dbReference type="InterPro" id="IPR034646">
    <property type="entry name" value="ADCK3_dom"/>
</dbReference>
<protein>
    <submittedName>
        <fullName evidence="6">Predicted unusual protein kinase regulating ubiquinone biosynthesis, AarF/ABC1/UbiB family</fullName>
    </submittedName>
</protein>
<evidence type="ECO:0000256" key="3">
    <source>
        <dbReference type="ARBA" id="ARBA00022741"/>
    </source>
</evidence>
<keyword evidence="6" id="KW-0418">Kinase</keyword>
<dbReference type="GO" id="GO:0005524">
    <property type="term" value="F:ATP binding"/>
    <property type="evidence" value="ECO:0007669"/>
    <property type="project" value="UniProtKB-KW"/>
</dbReference>
<sequence>MSSSSKVPAGRLARLGGFASLAGKLAGGMLAEGAKRLAKGEPGSRMELLLTPANVKRLTNQLAHMRGAAMKLGQLLSMDAGDLLPNELADMLARLRDNANPMPPKQLAAVLASELGENWQRHFADFTFKPMAAASIGQVHRAEHDNGTQLAVKVQYPGVRQSISSDVDNVATLLRISGLLPPGVDYQALLEEAKAQLSREADYLQEAAFMQRFKDALNNSPEFLLPEPVTGLCRPGVLVMRYVPGDPVESLQTHPQAVRDRVVTQLFSLLFRELFEFQLVQTDPNFANYRYNEATEQLVLLDFGACREYSPAFSQAYRQLFAASLQQDQQSMDQALTTIGFFSEQIAAEQRLRVLALVKLACEPLQQDAPFDFGQSDLAARIREAGTALSLQHNYWHTPPADAIFLHRKIGGLYLLAARLKARVNVRAILDTYLL</sequence>
<dbReference type="InterPro" id="IPR004147">
    <property type="entry name" value="ABC1_dom"/>
</dbReference>
<keyword evidence="2" id="KW-0808">Transferase</keyword>
<dbReference type="GO" id="GO:0006744">
    <property type="term" value="P:ubiquinone biosynthetic process"/>
    <property type="evidence" value="ECO:0007669"/>
    <property type="project" value="TreeGrafter"/>
</dbReference>
<dbReference type="InterPro" id="IPR051409">
    <property type="entry name" value="Atypical_kinase_ADCK"/>
</dbReference>
<dbReference type="STRING" id="152573.SAMN04488051_1127"/>
<dbReference type="PANTHER" id="PTHR43851">
    <property type="match status" value="1"/>
</dbReference>
<keyword evidence="6" id="KW-0830">Ubiquinone</keyword>
<evidence type="ECO:0000256" key="2">
    <source>
        <dbReference type="ARBA" id="ARBA00022679"/>
    </source>
</evidence>
<reference evidence="6 7" key="1">
    <citation type="submission" date="2016-10" db="EMBL/GenBank/DDBJ databases">
        <authorList>
            <person name="de Groot N.N."/>
        </authorList>
    </citation>
    <scope>NUCLEOTIDE SEQUENCE [LARGE SCALE GENOMIC DNA]</scope>
    <source>
        <strain evidence="6 7">CGMCC 1.3430</strain>
    </source>
</reference>
<evidence type="ECO:0000313" key="6">
    <source>
        <dbReference type="EMBL" id="SEA99024.1"/>
    </source>
</evidence>
<keyword evidence="4" id="KW-0067">ATP-binding</keyword>
<dbReference type="EMBL" id="FNRM01000012">
    <property type="protein sequence ID" value="SEA99024.1"/>
    <property type="molecule type" value="Genomic_DNA"/>
</dbReference>
<dbReference type="Proteomes" id="UP000198773">
    <property type="component" value="Unassembled WGS sequence"/>
</dbReference>
<evidence type="ECO:0000313" key="7">
    <source>
        <dbReference type="Proteomes" id="UP000198773"/>
    </source>
</evidence>
<comment type="similarity">
    <text evidence="1">Belongs to the protein kinase superfamily. ADCK protein kinase family.</text>
</comment>
<evidence type="ECO:0000256" key="1">
    <source>
        <dbReference type="ARBA" id="ARBA00009670"/>
    </source>
</evidence>
<dbReference type="RefSeq" id="WP_171907662.1">
    <property type="nucleotide sequence ID" value="NZ_FNRM01000012.1"/>
</dbReference>
<accession>A0A1H4FP02</accession>
<dbReference type="CDD" id="cd13970">
    <property type="entry name" value="ABC1_ADCK3"/>
    <property type="match status" value="1"/>
</dbReference>
<evidence type="ECO:0000259" key="5">
    <source>
        <dbReference type="Pfam" id="PF03109"/>
    </source>
</evidence>
<dbReference type="Pfam" id="PF03109">
    <property type="entry name" value="ABC1"/>
    <property type="match status" value="1"/>
</dbReference>
<name>A0A1H4FP02_ALKAM</name>
<dbReference type="GO" id="GO:0016301">
    <property type="term" value="F:kinase activity"/>
    <property type="evidence" value="ECO:0007669"/>
    <property type="project" value="UniProtKB-KW"/>
</dbReference>
<dbReference type="InterPro" id="IPR011009">
    <property type="entry name" value="Kinase-like_dom_sf"/>
</dbReference>
<evidence type="ECO:0000256" key="4">
    <source>
        <dbReference type="ARBA" id="ARBA00022840"/>
    </source>
</evidence>
<feature type="domain" description="ABC1 atypical kinase-like" evidence="5">
    <location>
        <begin position="94"/>
        <end position="334"/>
    </location>
</feature>
<dbReference type="AlphaFoldDB" id="A0A1H4FP02"/>